<keyword evidence="1" id="KW-0520">NAD</keyword>
<dbReference type="EMBL" id="JACHXV010000018">
    <property type="protein sequence ID" value="MBB3175094.1"/>
    <property type="molecule type" value="Genomic_DNA"/>
</dbReference>
<dbReference type="Pfam" id="PF01370">
    <property type="entry name" value="Epimerase"/>
    <property type="match status" value="1"/>
</dbReference>
<evidence type="ECO:0000313" key="4">
    <source>
        <dbReference type="EMBL" id="MBB3175094.1"/>
    </source>
</evidence>
<evidence type="ECO:0000313" key="6">
    <source>
        <dbReference type="Proteomes" id="UP000557688"/>
    </source>
</evidence>
<evidence type="ECO:0000256" key="2">
    <source>
        <dbReference type="SAM" id="MobiDB-lite"/>
    </source>
</evidence>
<keyword evidence="4" id="KW-0413">Isomerase</keyword>
<dbReference type="Proteomes" id="UP000565205">
    <property type="component" value="Unassembled WGS sequence"/>
</dbReference>
<evidence type="ECO:0000259" key="3">
    <source>
        <dbReference type="Pfam" id="PF01370"/>
    </source>
</evidence>
<feature type="domain" description="NAD-dependent epimerase/dehydratase" evidence="3">
    <location>
        <begin position="3"/>
        <end position="244"/>
    </location>
</feature>
<protein>
    <submittedName>
        <fullName evidence="5">NAD-dependent epimerase/dehydratase family protein</fullName>
    </submittedName>
    <submittedName>
        <fullName evidence="4">UDP-glucuronate 4-epimerase</fullName>
        <ecNumber evidence="4">5.1.3.6</ecNumber>
    </submittedName>
</protein>
<accession>A0A839V3P5</accession>
<dbReference type="RefSeq" id="WP_176625353.1">
    <property type="nucleotide sequence ID" value="NZ_JABXXQ010000310.1"/>
</dbReference>
<dbReference type="Proteomes" id="UP000557688">
    <property type="component" value="Unassembled WGS sequence"/>
</dbReference>
<evidence type="ECO:0000256" key="1">
    <source>
        <dbReference type="ARBA" id="ARBA00023027"/>
    </source>
</evidence>
<name>A0A839V3P5_9PROT</name>
<comment type="caution">
    <text evidence="4">The sequence shown here is derived from an EMBL/GenBank/DDBJ whole genome shotgun (WGS) entry which is preliminary data.</text>
</comment>
<keyword evidence="6" id="KW-1185">Reference proteome</keyword>
<dbReference type="InterPro" id="IPR036291">
    <property type="entry name" value="NAD(P)-bd_dom_sf"/>
</dbReference>
<dbReference type="EC" id="5.1.3.6" evidence="4"/>
<dbReference type="PRINTS" id="PR01713">
    <property type="entry name" value="NUCEPIMERASE"/>
</dbReference>
<organism evidence="4 6">
    <name type="scientific">Endobacter medicaginis</name>
    <dbReference type="NCBI Taxonomy" id="1181271"/>
    <lineage>
        <taxon>Bacteria</taxon>
        <taxon>Pseudomonadati</taxon>
        <taxon>Pseudomonadota</taxon>
        <taxon>Alphaproteobacteria</taxon>
        <taxon>Acetobacterales</taxon>
        <taxon>Acetobacteraceae</taxon>
        <taxon>Endobacter</taxon>
    </lineage>
</organism>
<dbReference type="GO" id="GO:0050378">
    <property type="term" value="F:UDP-glucuronate 4-epimerase activity"/>
    <property type="evidence" value="ECO:0007669"/>
    <property type="project" value="UniProtKB-EC"/>
</dbReference>
<dbReference type="EMBL" id="JABXXQ010000310">
    <property type="protein sequence ID" value="NVN31202.1"/>
    <property type="molecule type" value="Genomic_DNA"/>
</dbReference>
<sequence length="351" mass="38041">MTILVTGAAGFVGFHVACALRRRGDRVVAVDSFNSYYDPALKAARATMLRALDAPGGLVLETLDITDRAALADLLAREPGITGVVHLAAQAGVRHSLVDPYAYVQANVMGHVTVLEAARTLPGVRHVVYASSSSVYGLNETLPFAETDPVERPSSLYAATKRSDELISQAYAHLYGLPQTGLRFFTVYGPWGRPDMAYYGFAEAIASGREITLYDSGTPRRDFTYIDDVVDGVLRVLDRPPHAQDGWHRLLNIGNRTSEPVSRLVELLERALGREAVIRHVCRPAADVAATWASVERMQALTGWVPRTGLDEGIARFVAWFDAYRGGGFAAHGTGGGEGETENIGSDEILR</sequence>
<dbReference type="Gene3D" id="3.40.50.720">
    <property type="entry name" value="NAD(P)-binding Rossmann-like Domain"/>
    <property type="match status" value="1"/>
</dbReference>
<dbReference type="InterPro" id="IPR001509">
    <property type="entry name" value="Epimerase_deHydtase"/>
</dbReference>
<gene>
    <name evidence="4" type="ORF">FHR90_002943</name>
    <name evidence="5" type="ORF">HUK83_12770</name>
</gene>
<reference evidence="5 7" key="1">
    <citation type="submission" date="2020-06" db="EMBL/GenBank/DDBJ databases">
        <title>Description of novel acetic acid bacteria.</title>
        <authorList>
            <person name="Sombolestani A."/>
        </authorList>
    </citation>
    <scope>NUCLEOTIDE SEQUENCE [LARGE SCALE GENOMIC DNA]</scope>
    <source>
        <strain evidence="5 7">LMG 26838</strain>
    </source>
</reference>
<reference evidence="4 6" key="2">
    <citation type="submission" date="2020-08" db="EMBL/GenBank/DDBJ databases">
        <title>Genomic Encyclopedia of Type Strains, Phase III (KMG-III): the genomes of soil and plant-associated and newly described type strains.</title>
        <authorList>
            <person name="Whitman W."/>
        </authorList>
    </citation>
    <scope>NUCLEOTIDE SEQUENCE [LARGE SCALE GENOMIC DNA]</scope>
    <source>
        <strain evidence="4 6">CECT 8088</strain>
    </source>
</reference>
<evidence type="ECO:0000313" key="5">
    <source>
        <dbReference type="EMBL" id="NVN31202.1"/>
    </source>
</evidence>
<dbReference type="AlphaFoldDB" id="A0A839V3P5"/>
<proteinExistence type="predicted"/>
<dbReference type="PANTHER" id="PTHR43574">
    <property type="entry name" value="EPIMERASE-RELATED"/>
    <property type="match status" value="1"/>
</dbReference>
<dbReference type="SUPFAM" id="SSF51735">
    <property type="entry name" value="NAD(P)-binding Rossmann-fold domains"/>
    <property type="match status" value="1"/>
</dbReference>
<feature type="region of interest" description="Disordered" evidence="2">
    <location>
        <begin position="331"/>
        <end position="351"/>
    </location>
</feature>
<evidence type="ECO:0000313" key="7">
    <source>
        <dbReference type="Proteomes" id="UP000565205"/>
    </source>
</evidence>